<evidence type="ECO:0000313" key="1">
    <source>
        <dbReference type="EMBL" id="MDU0353530.1"/>
    </source>
</evidence>
<accession>A0ABU3SU43</accession>
<dbReference type="Proteomes" id="UP001247805">
    <property type="component" value="Unassembled WGS sequence"/>
</dbReference>
<comment type="caution">
    <text evidence="1">The sequence shown here is derived from an EMBL/GenBank/DDBJ whole genome shotgun (WGS) entry which is preliminary data.</text>
</comment>
<protein>
    <submittedName>
        <fullName evidence="1">CmcJ/NvfI family oxidoreductase</fullName>
    </submittedName>
</protein>
<name>A0ABU3SU43_9ALTE</name>
<dbReference type="InterPro" id="IPR044053">
    <property type="entry name" value="AsaB-like"/>
</dbReference>
<evidence type="ECO:0000313" key="2">
    <source>
        <dbReference type="Proteomes" id="UP001247805"/>
    </source>
</evidence>
<organism evidence="1 2">
    <name type="scientific">Paraglaciecola aquimarina</name>
    <dbReference type="NCBI Taxonomy" id="1235557"/>
    <lineage>
        <taxon>Bacteria</taxon>
        <taxon>Pseudomonadati</taxon>
        <taxon>Pseudomonadota</taxon>
        <taxon>Gammaproteobacteria</taxon>
        <taxon>Alteromonadales</taxon>
        <taxon>Alteromonadaceae</taxon>
        <taxon>Paraglaciecola</taxon>
    </lineage>
</organism>
<dbReference type="PANTHER" id="PTHR34598:SF3">
    <property type="entry name" value="OXIDOREDUCTASE AN1597"/>
    <property type="match status" value="1"/>
</dbReference>
<dbReference type="EMBL" id="JAWDIO010000002">
    <property type="protein sequence ID" value="MDU0353530.1"/>
    <property type="molecule type" value="Genomic_DNA"/>
</dbReference>
<gene>
    <name evidence="1" type="ORF">RS130_05940</name>
</gene>
<sequence>MDAGGISGKIINPEQVIKHIAVNDVRDISRPLNFEQDSVIFTELASVTVDVDDQQSTAAYNAQLSELLKDKIGATEVIVFDHTVRTDDANAERKPARNVHSDYSPSGAKQRLIDIIGQERANKWQQGHFGFVNVWRPLHQTVLTAPLGFVQPSSVATEDWLTLRLDYPDRTGQIMGLVFNQNHHWLYKSAMTPTDAAIFNIYDNSGIQSIAHSALDLVNNPYPNRIRTSLESRTLVRY</sequence>
<reference evidence="1 2" key="1">
    <citation type="submission" date="2023-10" db="EMBL/GenBank/DDBJ databases">
        <title>Glaciecola aquimarina strain GGW-M5 nov., isolated from a coastal seawater.</title>
        <authorList>
            <person name="Bayburt H."/>
            <person name="Kim J.M."/>
            <person name="Choi B.J."/>
            <person name="Jeon C.O."/>
        </authorList>
    </citation>
    <scope>NUCLEOTIDE SEQUENCE [LARGE SCALE GENOMIC DNA]</scope>
    <source>
        <strain evidence="1 2">KCTC 32108</strain>
    </source>
</reference>
<proteinExistence type="predicted"/>
<keyword evidence="2" id="KW-1185">Reference proteome</keyword>
<dbReference type="NCBIfam" id="NF041278">
    <property type="entry name" value="CmcJ_NvfI_EfuI"/>
    <property type="match status" value="1"/>
</dbReference>
<dbReference type="PANTHER" id="PTHR34598">
    <property type="entry name" value="BLL6449 PROTEIN"/>
    <property type="match status" value="1"/>
</dbReference>
<dbReference type="RefSeq" id="WP_316027984.1">
    <property type="nucleotide sequence ID" value="NZ_JAWDIO010000002.1"/>
</dbReference>